<accession>A0AAV9FL66</accession>
<dbReference type="Proteomes" id="UP001180020">
    <property type="component" value="Unassembled WGS sequence"/>
</dbReference>
<sequence>MMDFHVTSIPSIISDKLIWSNHCETPLKRDEGGLEEQLRMDKQNHHDDMKTKLLDDRDSLKHVETNSRICPVFPVTELCQIARTEVRAPEVCWLYKLDKMIRFEDGYHWLRLRCLFV</sequence>
<protein>
    <submittedName>
        <fullName evidence="1">Uncharacterized protein</fullName>
    </submittedName>
</protein>
<reference evidence="1" key="1">
    <citation type="journal article" date="2023" name="Nat. Commun.">
        <title>Diploid and tetraploid genomes of Acorus and the evolution of monocots.</title>
        <authorList>
            <person name="Ma L."/>
            <person name="Liu K.W."/>
            <person name="Li Z."/>
            <person name="Hsiao Y.Y."/>
            <person name="Qi Y."/>
            <person name="Fu T."/>
            <person name="Tang G.D."/>
            <person name="Zhang D."/>
            <person name="Sun W.H."/>
            <person name="Liu D.K."/>
            <person name="Li Y."/>
            <person name="Chen G.Z."/>
            <person name="Liu X.D."/>
            <person name="Liao X.Y."/>
            <person name="Jiang Y.T."/>
            <person name="Yu X."/>
            <person name="Hao Y."/>
            <person name="Huang J."/>
            <person name="Zhao X.W."/>
            <person name="Ke S."/>
            <person name="Chen Y.Y."/>
            <person name="Wu W.L."/>
            <person name="Hsu J.L."/>
            <person name="Lin Y.F."/>
            <person name="Huang M.D."/>
            <person name="Li C.Y."/>
            <person name="Huang L."/>
            <person name="Wang Z.W."/>
            <person name="Zhao X."/>
            <person name="Zhong W.Y."/>
            <person name="Peng D.H."/>
            <person name="Ahmad S."/>
            <person name="Lan S."/>
            <person name="Zhang J.S."/>
            <person name="Tsai W.C."/>
            <person name="Van de Peer Y."/>
            <person name="Liu Z.J."/>
        </authorList>
    </citation>
    <scope>NUCLEOTIDE SEQUENCE</scope>
    <source>
        <strain evidence="1">CP</strain>
    </source>
</reference>
<dbReference type="EMBL" id="JAUJYO010000001">
    <property type="protein sequence ID" value="KAK1326321.1"/>
    <property type="molecule type" value="Genomic_DNA"/>
</dbReference>
<reference evidence="1" key="2">
    <citation type="submission" date="2023-06" db="EMBL/GenBank/DDBJ databases">
        <authorList>
            <person name="Ma L."/>
            <person name="Liu K.-W."/>
            <person name="Li Z."/>
            <person name="Hsiao Y.-Y."/>
            <person name="Qi Y."/>
            <person name="Fu T."/>
            <person name="Tang G."/>
            <person name="Zhang D."/>
            <person name="Sun W.-H."/>
            <person name="Liu D.-K."/>
            <person name="Li Y."/>
            <person name="Chen G.-Z."/>
            <person name="Liu X.-D."/>
            <person name="Liao X.-Y."/>
            <person name="Jiang Y.-T."/>
            <person name="Yu X."/>
            <person name="Hao Y."/>
            <person name="Huang J."/>
            <person name="Zhao X.-W."/>
            <person name="Ke S."/>
            <person name="Chen Y.-Y."/>
            <person name="Wu W.-L."/>
            <person name="Hsu J.-L."/>
            <person name="Lin Y.-F."/>
            <person name="Huang M.-D."/>
            <person name="Li C.-Y."/>
            <person name="Huang L."/>
            <person name="Wang Z.-W."/>
            <person name="Zhao X."/>
            <person name="Zhong W.-Y."/>
            <person name="Peng D.-H."/>
            <person name="Ahmad S."/>
            <person name="Lan S."/>
            <person name="Zhang J.-S."/>
            <person name="Tsai W.-C."/>
            <person name="Van De Peer Y."/>
            <person name="Liu Z.-J."/>
        </authorList>
    </citation>
    <scope>NUCLEOTIDE SEQUENCE</scope>
    <source>
        <strain evidence="1">CP</strain>
        <tissue evidence="1">Leaves</tissue>
    </source>
</reference>
<gene>
    <name evidence="1" type="ORF">QJS10_CPA01g00779</name>
</gene>
<name>A0AAV9FL66_ACOCL</name>
<comment type="caution">
    <text evidence="1">The sequence shown here is derived from an EMBL/GenBank/DDBJ whole genome shotgun (WGS) entry which is preliminary data.</text>
</comment>
<evidence type="ECO:0000313" key="1">
    <source>
        <dbReference type="EMBL" id="KAK1326321.1"/>
    </source>
</evidence>
<dbReference type="AlphaFoldDB" id="A0AAV9FL66"/>
<organism evidence="1 2">
    <name type="scientific">Acorus calamus</name>
    <name type="common">Sweet flag</name>
    <dbReference type="NCBI Taxonomy" id="4465"/>
    <lineage>
        <taxon>Eukaryota</taxon>
        <taxon>Viridiplantae</taxon>
        <taxon>Streptophyta</taxon>
        <taxon>Embryophyta</taxon>
        <taxon>Tracheophyta</taxon>
        <taxon>Spermatophyta</taxon>
        <taxon>Magnoliopsida</taxon>
        <taxon>Liliopsida</taxon>
        <taxon>Acoraceae</taxon>
        <taxon>Acorus</taxon>
    </lineage>
</organism>
<keyword evidence="2" id="KW-1185">Reference proteome</keyword>
<proteinExistence type="predicted"/>
<evidence type="ECO:0000313" key="2">
    <source>
        <dbReference type="Proteomes" id="UP001180020"/>
    </source>
</evidence>